<evidence type="ECO:0000313" key="3">
    <source>
        <dbReference type="Proteomes" id="UP000593594"/>
    </source>
</evidence>
<evidence type="ECO:0000259" key="1">
    <source>
        <dbReference type="Pfam" id="PF13452"/>
    </source>
</evidence>
<keyword evidence="3" id="KW-1185">Reference proteome</keyword>
<accession>A0A7S8HBV8</accession>
<name>A0A7S8HBV8_9HYPH</name>
<dbReference type="InterPro" id="IPR039569">
    <property type="entry name" value="FAS1-like_DH_region"/>
</dbReference>
<dbReference type="AlphaFoldDB" id="A0A7S8HBV8"/>
<dbReference type="EMBL" id="CP058214">
    <property type="protein sequence ID" value="QPC42990.1"/>
    <property type="molecule type" value="Genomic_DNA"/>
</dbReference>
<dbReference type="Pfam" id="PF13452">
    <property type="entry name" value="FAS1_DH_region"/>
    <property type="match status" value="1"/>
</dbReference>
<evidence type="ECO:0000313" key="2">
    <source>
        <dbReference type="EMBL" id="QPC42990.1"/>
    </source>
</evidence>
<organism evidence="2 3">
    <name type="scientific">Kaustia mangrovi</name>
    <dbReference type="NCBI Taxonomy" id="2593653"/>
    <lineage>
        <taxon>Bacteria</taxon>
        <taxon>Pseudomonadati</taxon>
        <taxon>Pseudomonadota</taxon>
        <taxon>Alphaproteobacteria</taxon>
        <taxon>Hyphomicrobiales</taxon>
        <taxon>Parvibaculaceae</taxon>
        <taxon>Kaustia</taxon>
    </lineage>
</organism>
<dbReference type="PANTHER" id="PTHR43664:SF1">
    <property type="entry name" value="BETA-METHYLMALYL-COA DEHYDRATASE"/>
    <property type="match status" value="1"/>
</dbReference>
<sequence>MSAPERLGRGFYWQDMVPGARYLTYGRTVTSSDIGNFVGLAGMVEVLFTNAEYRRTASAIKGEPAPGALVFAVAEGLALNATAQETGLAFLGTTMDIKGPTVAGDTLDVEIEVLEVRKESKGSRGLVRTRNTVRNQHGQTVMIYEPLRLMEGRPA</sequence>
<protein>
    <submittedName>
        <fullName evidence="2">MaoC family dehydratase N-terminal domain-containing protein</fullName>
    </submittedName>
</protein>
<dbReference type="RefSeq" id="WP_213164230.1">
    <property type="nucleotide sequence ID" value="NZ_CP058214.1"/>
</dbReference>
<dbReference type="Gene3D" id="3.10.129.10">
    <property type="entry name" value="Hotdog Thioesterase"/>
    <property type="match status" value="1"/>
</dbReference>
<gene>
    <name evidence="2" type="ORF">HW532_09995</name>
</gene>
<proteinExistence type="predicted"/>
<dbReference type="Proteomes" id="UP000593594">
    <property type="component" value="Chromosome"/>
</dbReference>
<dbReference type="InterPro" id="IPR052342">
    <property type="entry name" value="MCH/BMMD"/>
</dbReference>
<feature type="domain" description="FAS1-like dehydratase" evidence="1">
    <location>
        <begin position="28"/>
        <end position="142"/>
    </location>
</feature>
<dbReference type="KEGG" id="kmn:HW532_09995"/>
<dbReference type="SUPFAM" id="SSF54637">
    <property type="entry name" value="Thioesterase/thiol ester dehydrase-isomerase"/>
    <property type="match status" value="1"/>
</dbReference>
<dbReference type="PANTHER" id="PTHR43664">
    <property type="entry name" value="MONOAMINE OXIDASE-RELATED"/>
    <property type="match status" value="1"/>
</dbReference>
<reference evidence="2 3" key="1">
    <citation type="submission" date="2020-06" db="EMBL/GenBank/DDBJ databases">
        <title>Genome sequence of 2 isolates from Red Sea Mangroves.</title>
        <authorList>
            <person name="Sefrji F."/>
            <person name="Michoud G."/>
            <person name="Merlino G."/>
            <person name="Daffonchio D."/>
        </authorList>
    </citation>
    <scope>NUCLEOTIDE SEQUENCE [LARGE SCALE GENOMIC DNA]</scope>
    <source>
        <strain evidence="2 3">R1DC25</strain>
    </source>
</reference>
<dbReference type="InterPro" id="IPR029069">
    <property type="entry name" value="HotDog_dom_sf"/>
</dbReference>